<evidence type="ECO:0000313" key="3">
    <source>
        <dbReference type="EMBL" id="SEP71481.1"/>
    </source>
</evidence>
<protein>
    <recommendedName>
        <fullName evidence="2">Endonuclease/exonuclease/phosphatase domain-containing protein</fullName>
    </recommendedName>
</protein>
<gene>
    <name evidence="3" type="ORF">SAMN05216481_101874</name>
</gene>
<dbReference type="PANTHER" id="PTHR42834:SF1">
    <property type="entry name" value="ENDONUCLEASE_EXONUCLEASE_PHOSPHATASE FAMILY PROTEIN (AFU_ORTHOLOGUE AFUA_3G09210)"/>
    <property type="match status" value="1"/>
</dbReference>
<accession>A0A1H9A4M4</accession>
<dbReference type="SUPFAM" id="SSF56219">
    <property type="entry name" value="DNase I-like"/>
    <property type="match status" value="1"/>
</dbReference>
<feature type="domain" description="Endonuclease/exonuclease/phosphatase" evidence="2">
    <location>
        <begin position="308"/>
        <end position="599"/>
    </location>
</feature>
<proteinExistence type="predicted"/>
<keyword evidence="1" id="KW-0732">Signal</keyword>
<dbReference type="PANTHER" id="PTHR42834">
    <property type="entry name" value="ENDONUCLEASE/EXONUCLEASE/PHOSPHATASE FAMILY PROTEIN (AFU_ORTHOLOGUE AFUA_3G09210)"/>
    <property type="match status" value="1"/>
</dbReference>
<dbReference type="CDD" id="cd04486">
    <property type="entry name" value="YhcR_OBF_like"/>
    <property type="match status" value="1"/>
</dbReference>
<dbReference type="Proteomes" id="UP000199055">
    <property type="component" value="Unassembled WGS sequence"/>
</dbReference>
<dbReference type="Pfam" id="PF03372">
    <property type="entry name" value="Exo_endo_phos"/>
    <property type="match status" value="1"/>
</dbReference>
<keyword evidence="4" id="KW-1185">Reference proteome</keyword>
<dbReference type="AlphaFoldDB" id="A0A1H9A4M4"/>
<sequence length="608" mass="65023">MSRSQAARTAALTVAALTSTLLAAPASAAEPADTVRIHDIQGTTRVSPLAGEQVSQVSGVVTGVRTYGSRGFWMQDTAPDGDPATSEGLFVFTGSVPRVAVGDLVQVSGTVTEYRPGGNSSGNQTLTQISRPQVTVVSSGNPLPAPVTLDSASVPEAYAPQGDPAAGGSIEGLELRPQAYALDLYESLEGMDVRIRDARVVGPSTRYAELWVTVRPEQNPSARGGTVYGGYDEQNSGRLKVESLTPLSQEPFPTANTGDVLAGATTGPLDYEQYGGYHVVARELGEVEDRGLERERTRAQRRGELAVATYNVENLHPGNDQEKFDRLARGVVENLASPDILALEEIQDDNGPVNDEVVSADATLAKFTEAIAAAGGPRYEWRAVDPVDDADGGQPGGNIRNVFLFNPERVSFVDRPGGGATTAVGVERERGRAVLTHSPARVAPNDTAWEDSRKPLAGEFRFRGRTVIVVANHFASKGGDQSLHAAVQPPNRSSEVQRTAQARVVNHFVRQVLAVERKANVVVLGDINDFEFSATTRELTAGGALRSAVLSLPEEERYTYVYDGNAQVLDQTLVSPGVGRFDYDIVHVNAEFADQASDHDPQVIRFRP</sequence>
<evidence type="ECO:0000259" key="2">
    <source>
        <dbReference type="Pfam" id="PF03372"/>
    </source>
</evidence>
<dbReference type="EMBL" id="FOET01000001">
    <property type="protein sequence ID" value="SEP71481.1"/>
    <property type="molecule type" value="Genomic_DNA"/>
</dbReference>
<evidence type="ECO:0000256" key="1">
    <source>
        <dbReference type="SAM" id="SignalP"/>
    </source>
</evidence>
<organism evidence="3 4">
    <name type="scientific">Streptomyces radiopugnans</name>
    <dbReference type="NCBI Taxonomy" id="403935"/>
    <lineage>
        <taxon>Bacteria</taxon>
        <taxon>Bacillati</taxon>
        <taxon>Actinomycetota</taxon>
        <taxon>Actinomycetes</taxon>
        <taxon>Kitasatosporales</taxon>
        <taxon>Streptomycetaceae</taxon>
        <taxon>Streptomyces</taxon>
    </lineage>
</organism>
<dbReference type="InterPro" id="IPR036691">
    <property type="entry name" value="Endo/exonu/phosph_ase_sf"/>
</dbReference>
<evidence type="ECO:0000313" key="4">
    <source>
        <dbReference type="Proteomes" id="UP000199055"/>
    </source>
</evidence>
<dbReference type="STRING" id="403935.SAMN05216481_101874"/>
<feature type="signal peptide" evidence="1">
    <location>
        <begin position="1"/>
        <end position="28"/>
    </location>
</feature>
<dbReference type="GO" id="GO:0003824">
    <property type="term" value="F:catalytic activity"/>
    <property type="evidence" value="ECO:0007669"/>
    <property type="project" value="InterPro"/>
</dbReference>
<reference evidence="3 4" key="1">
    <citation type="submission" date="2016-10" db="EMBL/GenBank/DDBJ databases">
        <authorList>
            <person name="de Groot N.N."/>
        </authorList>
    </citation>
    <scope>NUCLEOTIDE SEQUENCE [LARGE SCALE GENOMIC DNA]</scope>
    <source>
        <strain evidence="3 4">CGMCC 4.3519</strain>
    </source>
</reference>
<name>A0A1H9A4M4_9ACTN</name>
<feature type="chain" id="PRO_5011680498" description="Endonuclease/exonuclease/phosphatase domain-containing protein" evidence="1">
    <location>
        <begin position="29"/>
        <end position="608"/>
    </location>
</feature>
<dbReference type="RefSeq" id="WP_093655413.1">
    <property type="nucleotide sequence ID" value="NZ_FOET01000001.1"/>
</dbReference>
<dbReference type="InterPro" id="IPR005135">
    <property type="entry name" value="Endo/exonuclease/phosphatase"/>
</dbReference>
<dbReference type="Gene3D" id="3.60.10.10">
    <property type="entry name" value="Endonuclease/exonuclease/phosphatase"/>
    <property type="match status" value="1"/>
</dbReference>